<dbReference type="InterPro" id="IPR011050">
    <property type="entry name" value="Pectin_lyase_fold/virulence"/>
</dbReference>
<dbReference type="GO" id="GO:0005576">
    <property type="term" value="C:extracellular region"/>
    <property type="evidence" value="ECO:0007669"/>
    <property type="project" value="UniProtKB-SubCell"/>
</dbReference>
<keyword evidence="7 11" id="KW-0456">Lyase</keyword>
<comment type="subcellular location">
    <subcellularLocation>
        <location evidence="2">Secreted</location>
    </subcellularLocation>
</comment>
<evidence type="ECO:0000259" key="10">
    <source>
        <dbReference type="Pfam" id="PF07602"/>
    </source>
</evidence>
<evidence type="ECO:0000256" key="8">
    <source>
        <dbReference type="ARBA" id="ARBA00038263"/>
    </source>
</evidence>
<evidence type="ECO:0000256" key="4">
    <source>
        <dbReference type="ARBA" id="ARBA00022723"/>
    </source>
</evidence>
<comment type="caution">
    <text evidence="11">The sequence shown here is derived from an EMBL/GenBank/DDBJ whole genome shotgun (WGS) entry which is preliminary data.</text>
</comment>
<dbReference type="GO" id="GO:0016837">
    <property type="term" value="F:carbon-oxygen lyase activity, acting on polysaccharides"/>
    <property type="evidence" value="ECO:0007669"/>
    <property type="project" value="TreeGrafter"/>
</dbReference>
<dbReference type="Gene3D" id="2.160.20.10">
    <property type="entry name" value="Single-stranded right-handed beta-helix, Pectin lyase-like"/>
    <property type="match status" value="1"/>
</dbReference>
<keyword evidence="5 9" id="KW-0732">Signal</keyword>
<accession>A0A100VL97</accession>
<keyword evidence="4" id="KW-0479">Metal-binding</keyword>
<evidence type="ECO:0000256" key="7">
    <source>
        <dbReference type="ARBA" id="ARBA00023239"/>
    </source>
</evidence>
<organism evidence="11 12">
    <name type="scientific">Paenibacillus amylolyticus</name>
    <dbReference type="NCBI Taxonomy" id="1451"/>
    <lineage>
        <taxon>Bacteria</taxon>
        <taxon>Bacillati</taxon>
        <taxon>Bacillota</taxon>
        <taxon>Bacilli</taxon>
        <taxon>Bacillales</taxon>
        <taxon>Paenibacillaceae</taxon>
        <taxon>Paenibacillus</taxon>
    </lineage>
</organism>
<dbReference type="InterPro" id="IPR052052">
    <property type="entry name" value="Polysaccharide_Lyase_9"/>
</dbReference>
<protein>
    <submittedName>
        <fullName evidence="11">Pectate lyase</fullName>
    </submittedName>
</protein>
<evidence type="ECO:0000256" key="2">
    <source>
        <dbReference type="ARBA" id="ARBA00004613"/>
    </source>
</evidence>
<evidence type="ECO:0000313" key="12">
    <source>
        <dbReference type="Proteomes" id="UP000069697"/>
    </source>
</evidence>
<comment type="cofactor">
    <cofactor evidence="1">
        <name>Ca(2+)</name>
        <dbReference type="ChEBI" id="CHEBI:29108"/>
    </cofactor>
</comment>
<feature type="signal peptide" evidence="9">
    <location>
        <begin position="1"/>
        <end position="25"/>
    </location>
</feature>
<dbReference type="Pfam" id="PF07602">
    <property type="entry name" value="DUF1565"/>
    <property type="match status" value="1"/>
</dbReference>
<keyword evidence="6" id="KW-0106">Calcium</keyword>
<reference evidence="12" key="2">
    <citation type="submission" date="2016-01" db="EMBL/GenBank/DDBJ databases">
        <title>Draft Genome Sequence of Paenibacillus amylolyticus Heshi-A3 that Was Isolated from Fermented Rice Bran with Aging Salted Mackerel, Which Was Named Heshiko as Traditional Fermented Seafood in Japan.</title>
        <authorList>
            <person name="Akuzawa S."/>
            <person name="Nakagawa J."/>
            <person name="Kanekatsu T."/>
            <person name="Kubota E."/>
            <person name="Ohtake R."/>
            <person name="Suzuki T."/>
            <person name="Kanesaki Y."/>
        </authorList>
    </citation>
    <scope>NUCLEOTIDE SEQUENCE [LARGE SCALE GENOMIC DNA]</scope>
    <source>
        <strain evidence="12">Heshi-A3</strain>
    </source>
</reference>
<name>A0A100VL97_PAEAM</name>
<gene>
    <name evidence="11" type="ORF">PAHA3_2011</name>
</gene>
<sequence length="90" mass="9664">MKKVASLLVIGCMFTALFMTFSVYAAGSSNIYYIASTGSDTNAGTKNAPFKSITRAQSAASSGDTVYIRGGVYDDFEMQESTTLIITYMI</sequence>
<dbReference type="Proteomes" id="UP000069697">
    <property type="component" value="Unassembled WGS sequence"/>
</dbReference>
<evidence type="ECO:0000256" key="9">
    <source>
        <dbReference type="SAM" id="SignalP"/>
    </source>
</evidence>
<dbReference type="PANTHER" id="PTHR40088">
    <property type="entry name" value="PECTATE LYASE (EUROFUNG)"/>
    <property type="match status" value="1"/>
</dbReference>
<evidence type="ECO:0000256" key="3">
    <source>
        <dbReference type="ARBA" id="ARBA00022525"/>
    </source>
</evidence>
<proteinExistence type="inferred from homology"/>
<feature type="domain" description="DUF1565" evidence="10">
    <location>
        <begin position="37"/>
        <end position="75"/>
    </location>
</feature>
<dbReference type="RefSeq" id="WP_235599404.1">
    <property type="nucleotide sequence ID" value="NZ_BCNV01000001.1"/>
</dbReference>
<evidence type="ECO:0000256" key="6">
    <source>
        <dbReference type="ARBA" id="ARBA00022837"/>
    </source>
</evidence>
<comment type="similarity">
    <text evidence="8">Belongs to the polysaccharide lyase 9 family.</text>
</comment>
<dbReference type="PANTHER" id="PTHR40088:SF1">
    <property type="entry name" value="PECTATE LYASE PEL9"/>
    <property type="match status" value="1"/>
</dbReference>
<evidence type="ECO:0000256" key="5">
    <source>
        <dbReference type="ARBA" id="ARBA00022729"/>
    </source>
</evidence>
<evidence type="ECO:0000313" key="11">
    <source>
        <dbReference type="EMBL" id="GAS81937.1"/>
    </source>
</evidence>
<feature type="chain" id="PRO_5007089357" evidence="9">
    <location>
        <begin position="26"/>
        <end position="90"/>
    </location>
</feature>
<dbReference type="EMBL" id="BCNV01000001">
    <property type="protein sequence ID" value="GAS81937.1"/>
    <property type="molecule type" value="Genomic_DNA"/>
</dbReference>
<evidence type="ECO:0000256" key="1">
    <source>
        <dbReference type="ARBA" id="ARBA00001913"/>
    </source>
</evidence>
<dbReference type="SUPFAM" id="SSF51126">
    <property type="entry name" value="Pectin lyase-like"/>
    <property type="match status" value="1"/>
</dbReference>
<reference evidence="11 12" key="1">
    <citation type="journal article" date="2016" name="Genome Announc.">
        <title>Draft Genome Sequence of Paenibacillus amylolyticus Heshi-A3, Isolated from Fermented Rice Bran in a Japanese Fermented Seafood Dish.</title>
        <authorList>
            <person name="Akuzawa S."/>
            <person name="Nagaoka J."/>
            <person name="Kanekatsu M."/>
            <person name="Kubota E."/>
            <person name="Ohtake R."/>
            <person name="Suzuki T."/>
            <person name="Kanesaki Y."/>
        </authorList>
    </citation>
    <scope>NUCLEOTIDE SEQUENCE [LARGE SCALE GENOMIC DNA]</scope>
    <source>
        <strain evidence="11 12">Heshi-A3</strain>
    </source>
</reference>
<keyword evidence="3" id="KW-0964">Secreted</keyword>
<dbReference type="InterPro" id="IPR012334">
    <property type="entry name" value="Pectin_lyas_fold"/>
</dbReference>
<dbReference type="GO" id="GO:0046872">
    <property type="term" value="F:metal ion binding"/>
    <property type="evidence" value="ECO:0007669"/>
    <property type="project" value="UniProtKB-KW"/>
</dbReference>
<dbReference type="AlphaFoldDB" id="A0A100VL97"/>
<dbReference type="InterPro" id="IPR011459">
    <property type="entry name" value="DUF1565"/>
</dbReference>